<comment type="caution">
    <text evidence="2">The sequence shown here is derived from an EMBL/GenBank/DDBJ whole genome shotgun (WGS) entry which is preliminary data.</text>
</comment>
<evidence type="ECO:0000256" key="1">
    <source>
        <dbReference type="SAM" id="MobiDB-lite"/>
    </source>
</evidence>
<evidence type="ECO:0000313" key="3">
    <source>
        <dbReference type="Proteomes" id="UP001054252"/>
    </source>
</evidence>
<proteinExistence type="predicted"/>
<evidence type="ECO:0000313" key="2">
    <source>
        <dbReference type="EMBL" id="GKV15788.1"/>
    </source>
</evidence>
<name>A0AAV5JMD9_9ROSI</name>
<reference evidence="2 3" key="1">
    <citation type="journal article" date="2021" name="Commun. Biol.">
        <title>The genome of Shorea leprosula (Dipterocarpaceae) highlights the ecological relevance of drought in aseasonal tropical rainforests.</title>
        <authorList>
            <person name="Ng K.K.S."/>
            <person name="Kobayashi M.J."/>
            <person name="Fawcett J.A."/>
            <person name="Hatakeyama M."/>
            <person name="Paape T."/>
            <person name="Ng C.H."/>
            <person name="Ang C.C."/>
            <person name="Tnah L.H."/>
            <person name="Lee C.T."/>
            <person name="Nishiyama T."/>
            <person name="Sese J."/>
            <person name="O'Brien M.J."/>
            <person name="Copetti D."/>
            <person name="Mohd Noor M.I."/>
            <person name="Ong R.C."/>
            <person name="Putra M."/>
            <person name="Sireger I.Z."/>
            <person name="Indrioko S."/>
            <person name="Kosugi Y."/>
            <person name="Izuno A."/>
            <person name="Isagi Y."/>
            <person name="Lee S.L."/>
            <person name="Shimizu K.K."/>
        </authorList>
    </citation>
    <scope>NUCLEOTIDE SEQUENCE [LARGE SCALE GENOMIC DNA]</scope>
    <source>
        <strain evidence="2">214</strain>
    </source>
</reference>
<sequence length="70" mass="7742">MKEDIEERNLEAELDAEFTMLDLELDAQLEEELSRAVLKTGRGMDKGDDAPADPSQRKGLALITEAHSAI</sequence>
<dbReference type="Proteomes" id="UP001054252">
    <property type="component" value="Unassembled WGS sequence"/>
</dbReference>
<dbReference type="EMBL" id="BPVZ01000044">
    <property type="protein sequence ID" value="GKV15788.1"/>
    <property type="molecule type" value="Genomic_DNA"/>
</dbReference>
<keyword evidence="3" id="KW-1185">Reference proteome</keyword>
<dbReference type="AlphaFoldDB" id="A0AAV5JMD9"/>
<organism evidence="2 3">
    <name type="scientific">Rubroshorea leprosula</name>
    <dbReference type="NCBI Taxonomy" id="152421"/>
    <lineage>
        <taxon>Eukaryota</taxon>
        <taxon>Viridiplantae</taxon>
        <taxon>Streptophyta</taxon>
        <taxon>Embryophyta</taxon>
        <taxon>Tracheophyta</taxon>
        <taxon>Spermatophyta</taxon>
        <taxon>Magnoliopsida</taxon>
        <taxon>eudicotyledons</taxon>
        <taxon>Gunneridae</taxon>
        <taxon>Pentapetalae</taxon>
        <taxon>rosids</taxon>
        <taxon>malvids</taxon>
        <taxon>Malvales</taxon>
        <taxon>Dipterocarpaceae</taxon>
        <taxon>Rubroshorea</taxon>
    </lineage>
</organism>
<feature type="region of interest" description="Disordered" evidence="1">
    <location>
        <begin position="40"/>
        <end position="70"/>
    </location>
</feature>
<accession>A0AAV5JMD9</accession>
<gene>
    <name evidence="2" type="ORF">SLEP1_g26539</name>
</gene>
<protein>
    <submittedName>
        <fullName evidence="2">Uncharacterized protein</fullName>
    </submittedName>
</protein>